<evidence type="ECO:0000256" key="4">
    <source>
        <dbReference type="ARBA" id="ARBA00022553"/>
    </source>
</evidence>
<protein>
    <recommendedName>
        <fullName evidence="20">Phospholipid-transporting ATPase</fullName>
        <ecNumber evidence="20">7.6.2.1</ecNumber>
    </recommendedName>
</protein>
<feature type="binding site" evidence="18">
    <location>
        <position position="935"/>
    </location>
    <ligand>
        <name>ATP</name>
        <dbReference type="ChEBI" id="CHEBI:30616"/>
    </ligand>
</feature>
<keyword evidence="6 19" id="KW-0479">Metal-binding</keyword>
<dbReference type="CDD" id="cd02073">
    <property type="entry name" value="P-type_ATPase_APLT_Dnf-like"/>
    <property type="match status" value="1"/>
</dbReference>
<feature type="binding site" evidence="18">
    <location>
        <position position="959"/>
    </location>
    <ligand>
        <name>ATP</name>
        <dbReference type="ChEBI" id="CHEBI:30616"/>
    </ligand>
</feature>
<dbReference type="Gene3D" id="3.40.50.1000">
    <property type="entry name" value="HAD superfamily/HAD-like"/>
    <property type="match status" value="1"/>
</dbReference>
<feature type="binding site" evidence="18">
    <location>
        <position position="837"/>
    </location>
    <ligand>
        <name>ATP</name>
        <dbReference type="ChEBI" id="CHEBI:30616"/>
    </ligand>
</feature>
<feature type="binding site" evidence="18">
    <location>
        <position position="696"/>
    </location>
    <ligand>
        <name>ATP</name>
        <dbReference type="ChEBI" id="CHEBI:30616"/>
    </ligand>
</feature>
<evidence type="ECO:0000256" key="12">
    <source>
        <dbReference type="ARBA" id="ARBA00023034"/>
    </source>
</evidence>
<feature type="binding site" evidence="19">
    <location>
        <position position="959"/>
    </location>
    <ligand>
        <name>Mg(2+)</name>
        <dbReference type="ChEBI" id="CHEBI:18420"/>
    </ligand>
</feature>
<keyword evidence="7 18" id="KW-0547">Nucleotide-binding</keyword>
<feature type="transmembrane region" description="Helical" evidence="20">
    <location>
        <begin position="1137"/>
        <end position="1154"/>
    </location>
</feature>
<dbReference type="GO" id="GO:0140346">
    <property type="term" value="F:phosphatidylserine flippase activity"/>
    <property type="evidence" value="ECO:0007669"/>
    <property type="project" value="UniProtKB-ARBA"/>
</dbReference>
<keyword evidence="8 18" id="KW-0067">ATP-binding</keyword>
<dbReference type="InterPro" id="IPR023299">
    <property type="entry name" value="ATPase_P-typ_cyto_dom_N"/>
</dbReference>
<reference evidence="24" key="1">
    <citation type="journal article" date="2016" name="Proc. Natl. Acad. Sci. U.S.A.">
        <title>Comparative genomics of biotechnologically important yeasts.</title>
        <authorList>
            <person name="Riley R."/>
            <person name="Haridas S."/>
            <person name="Wolfe K.H."/>
            <person name="Lopes M.R."/>
            <person name="Hittinger C.T."/>
            <person name="Goeker M."/>
            <person name="Salamov A.A."/>
            <person name="Wisecaver J.H."/>
            <person name="Long T.M."/>
            <person name="Calvey C.H."/>
            <person name="Aerts A.L."/>
            <person name="Barry K.W."/>
            <person name="Choi C."/>
            <person name="Clum A."/>
            <person name="Coughlan A.Y."/>
            <person name="Deshpande S."/>
            <person name="Douglass A.P."/>
            <person name="Hanson S.J."/>
            <person name="Klenk H.-P."/>
            <person name="LaButti K.M."/>
            <person name="Lapidus A."/>
            <person name="Lindquist E.A."/>
            <person name="Lipzen A.M."/>
            <person name="Meier-Kolthoff J.P."/>
            <person name="Ohm R.A."/>
            <person name="Otillar R.P."/>
            <person name="Pangilinan J.L."/>
            <person name="Peng Y."/>
            <person name="Rokas A."/>
            <person name="Rosa C.A."/>
            <person name="Scheuner C."/>
            <person name="Sibirny A.A."/>
            <person name="Slot J.C."/>
            <person name="Stielow J.B."/>
            <person name="Sun H."/>
            <person name="Kurtzman C.P."/>
            <person name="Blackwell M."/>
            <person name="Grigoriev I.V."/>
            <person name="Jeffries T.W."/>
        </authorList>
    </citation>
    <scope>NUCLEOTIDE SEQUENCE [LARGE SCALE GENOMIC DNA]</scope>
    <source>
        <strain evidence="24">NRRL Y-1626</strain>
    </source>
</reference>
<evidence type="ECO:0000256" key="2">
    <source>
        <dbReference type="ARBA" id="ARBA00004166"/>
    </source>
</evidence>
<dbReference type="FunFam" id="3.40.1110.10:FF:000087">
    <property type="entry name" value="Phospholipid-transporting ATPase"/>
    <property type="match status" value="1"/>
</dbReference>
<evidence type="ECO:0000256" key="1">
    <source>
        <dbReference type="ARBA" id="ARBA00001946"/>
    </source>
</evidence>
<dbReference type="InterPro" id="IPR008250">
    <property type="entry name" value="ATPase_P-typ_transduc_dom_A_sf"/>
</dbReference>
<dbReference type="Gene3D" id="2.70.150.10">
    <property type="entry name" value="Calcium-transporting ATPase, cytoplasmic transduction domain A"/>
    <property type="match status" value="1"/>
</dbReference>
<dbReference type="GO" id="GO:0032456">
    <property type="term" value="P:endocytic recycling"/>
    <property type="evidence" value="ECO:0007669"/>
    <property type="project" value="TreeGrafter"/>
</dbReference>
<keyword evidence="10 20" id="KW-1278">Translocase</keyword>
<dbReference type="GO" id="GO:0005802">
    <property type="term" value="C:trans-Golgi network"/>
    <property type="evidence" value="ECO:0007669"/>
    <property type="project" value="TreeGrafter"/>
</dbReference>
<feature type="transmembrane region" description="Helical" evidence="20">
    <location>
        <begin position="1052"/>
        <end position="1074"/>
    </location>
</feature>
<dbReference type="PANTHER" id="PTHR24092">
    <property type="entry name" value="PROBABLE PHOSPHOLIPID-TRANSPORTING ATPASE"/>
    <property type="match status" value="1"/>
</dbReference>
<dbReference type="Pfam" id="PF13246">
    <property type="entry name" value="Cation_ATPase"/>
    <property type="match status" value="1"/>
</dbReference>
<comment type="caution">
    <text evidence="23">The sequence shown here is derived from an EMBL/GenBank/DDBJ whole genome shotgun (WGS) entry which is preliminary data.</text>
</comment>
<evidence type="ECO:0000313" key="23">
    <source>
        <dbReference type="EMBL" id="OBA25720.1"/>
    </source>
</evidence>
<dbReference type="InterPro" id="IPR023298">
    <property type="entry name" value="ATPase_P-typ_TM_dom_sf"/>
</dbReference>
<dbReference type="FunFam" id="3.40.50.1000:FF:000010">
    <property type="entry name" value="Phospholipid-transporting ATPase"/>
    <property type="match status" value="1"/>
</dbReference>
<gene>
    <name evidence="23" type="ORF">HANVADRAFT_59995</name>
</gene>
<feature type="domain" description="P-type ATPase C-terminal" evidence="22">
    <location>
        <begin position="981"/>
        <end position="1234"/>
    </location>
</feature>
<evidence type="ECO:0000256" key="5">
    <source>
        <dbReference type="ARBA" id="ARBA00022692"/>
    </source>
</evidence>
<feature type="binding site" evidence="18">
    <location>
        <position position="558"/>
    </location>
    <ligand>
        <name>ATP</name>
        <dbReference type="ChEBI" id="CHEBI:30616"/>
    </ligand>
</feature>
<dbReference type="PANTHER" id="PTHR24092:SF150">
    <property type="entry name" value="PHOSPHOLIPID-TRANSPORTING ATPASE"/>
    <property type="match status" value="1"/>
</dbReference>
<evidence type="ECO:0000256" key="11">
    <source>
        <dbReference type="ARBA" id="ARBA00022989"/>
    </source>
</evidence>
<keyword evidence="5 20" id="KW-0812">Transmembrane</keyword>
<feature type="binding site" evidence="18">
    <location>
        <position position="719"/>
    </location>
    <ligand>
        <name>ATP</name>
        <dbReference type="ChEBI" id="CHEBI:30616"/>
    </ligand>
</feature>
<evidence type="ECO:0000313" key="24">
    <source>
        <dbReference type="Proteomes" id="UP000092321"/>
    </source>
</evidence>
<feature type="binding site" evidence="19">
    <location>
        <position position="559"/>
    </location>
    <ligand>
        <name>Mg(2+)</name>
        <dbReference type="ChEBI" id="CHEBI:18420"/>
    </ligand>
</feature>
<dbReference type="SUPFAM" id="SSF81653">
    <property type="entry name" value="Calcium ATPase, transduction domain A"/>
    <property type="match status" value="1"/>
</dbReference>
<dbReference type="SFLD" id="SFLDG00002">
    <property type="entry name" value="C1.7:_P-type_atpase_like"/>
    <property type="match status" value="1"/>
</dbReference>
<feature type="binding site" evidence="18">
    <location>
        <position position="557"/>
    </location>
    <ligand>
        <name>ATP</name>
        <dbReference type="ChEBI" id="CHEBI:30616"/>
    </ligand>
</feature>
<evidence type="ECO:0000256" key="8">
    <source>
        <dbReference type="ARBA" id="ARBA00022840"/>
    </source>
</evidence>
<dbReference type="GO" id="GO:0016887">
    <property type="term" value="F:ATP hydrolysis activity"/>
    <property type="evidence" value="ECO:0007669"/>
    <property type="project" value="InterPro"/>
</dbReference>
<keyword evidence="11 20" id="KW-1133">Transmembrane helix</keyword>
<dbReference type="InterPro" id="IPR036412">
    <property type="entry name" value="HAD-like_sf"/>
</dbReference>
<comment type="catalytic activity">
    <reaction evidence="16">
        <text>a 1,2-diacyl-sn-glycero-3-phospho-L-serine(out) + ATP + H2O = a 1,2-diacyl-sn-glycero-3-phospho-L-serine(in) + ADP + phosphate + H(+)</text>
        <dbReference type="Rhea" id="RHEA:38567"/>
        <dbReference type="ChEBI" id="CHEBI:15377"/>
        <dbReference type="ChEBI" id="CHEBI:15378"/>
        <dbReference type="ChEBI" id="CHEBI:30616"/>
        <dbReference type="ChEBI" id="CHEBI:43474"/>
        <dbReference type="ChEBI" id="CHEBI:57262"/>
        <dbReference type="ChEBI" id="CHEBI:456216"/>
    </reaction>
    <physiologicalReaction direction="left-to-right" evidence="16">
        <dbReference type="Rhea" id="RHEA:38568"/>
    </physiologicalReaction>
</comment>
<dbReference type="FunFam" id="2.70.150.10:FF:000026">
    <property type="entry name" value="Phospholipid-transporting ATPase"/>
    <property type="match status" value="1"/>
</dbReference>
<feature type="transmembrane region" description="Helical" evidence="20">
    <location>
        <begin position="487"/>
        <end position="511"/>
    </location>
</feature>
<dbReference type="Gene3D" id="3.40.1110.10">
    <property type="entry name" value="Calcium-transporting ATPase, cytoplasmic domain N"/>
    <property type="match status" value="1"/>
</dbReference>
<organism evidence="23 24">
    <name type="scientific">Hanseniaspora valbyensis NRRL Y-1626</name>
    <dbReference type="NCBI Taxonomy" id="766949"/>
    <lineage>
        <taxon>Eukaryota</taxon>
        <taxon>Fungi</taxon>
        <taxon>Dikarya</taxon>
        <taxon>Ascomycota</taxon>
        <taxon>Saccharomycotina</taxon>
        <taxon>Saccharomycetes</taxon>
        <taxon>Saccharomycodales</taxon>
        <taxon>Saccharomycodaceae</taxon>
        <taxon>Hanseniaspora</taxon>
    </lineage>
</organism>
<feature type="domain" description="P-type ATPase N-terminal" evidence="21">
    <location>
        <begin position="179"/>
        <end position="243"/>
    </location>
</feature>
<dbReference type="GO" id="GO:0000287">
    <property type="term" value="F:magnesium ion binding"/>
    <property type="evidence" value="ECO:0007669"/>
    <property type="project" value="UniProtKB-UniRule"/>
</dbReference>
<evidence type="ECO:0000259" key="22">
    <source>
        <dbReference type="Pfam" id="PF16212"/>
    </source>
</evidence>
<dbReference type="InterPro" id="IPR006539">
    <property type="entry name" value="P-type_ATPase_IV"/>
</dbReference>
<dbReference type="GO" id="GO:0090556">
    <property type="term" value="F:phosphatidylserine floppase activity"/>
    <property type="evidence" value="ECO:0007669"/>
    <property type="project" value="RHEA"/>
</dbReference>
<feature type="transmembrane region" description="Helical" evidence="20">
    <location>
        <begin position="1161"/>
        <end position="1180"/>
    </location>
</feature>
<evidence type="ECO:0000256" key="17">
    <source>
        <dbReference type="PIRSR" id="PIRSR606539-1"/>
    </source>
</evidence>
<evidence type="ECO:0000256" key="13">
    <source>
        <dbReference type="ARBA" id="ARBA00023136"/>
    </source>
</evidence>
<dbReference type="GO" id="GO:0005524">
    <property type="term" value="F:ATP binding"/>
    <property type="evidence" value="ECO:0007669"/>
    <property type="project" value="UniProtKB-UniRule"/>
</dbReference>
<dbReference type="SUPFAM" id="SSF81665">
    <property type="entry name" value="Calcium ATPase, transmembrane domain M"/>
    <property type="match status" value="1"/>
</dbReference>
<dbReference type="InterPro" id="IPR044492">
    <property type="entry name" value="P_typ_ATPase_HD_dom"/>
</dbReference>
<dbReference type="SUPFAM" id="SSF81660">
    <property type="entry name" value="Metal cation-transporting ATPase, ATP-binding domain N"/>
    <property type="match status" value="1"/>
</dbReference>
<dbReference type="EMBL" id="LXPE01000051">
    <property type="protein sequence ID" value="OBA25720.1"/>
    <property type="molecule type" value="Genomic_DNA"/>
</dbReference>
<comment type="similarity">
    <text evidence="3 20">Belongs to the cation transport ATPase (P-type) (TC 3.A.3) family. Type IV subfamily.</text>
</comment>
<evidence type="ECO:0000256" key="15">
    <source>
        <dbReference type="ARBA" id="ARBA00049128"/>
    </source>
</evidence>
<evidence type="ECO:0000256" key="7">
    <source>
        <dbReference type="ARBA" id="ARBA00022741"/>
    </source>
</evidence>
<keyword evidence="4" id="KW-0597">Phosphoprotein</keyword>
<feature type="binding site" evidence="19">
    <location>
        <position position="955"/>
    </location>
    <ligand>
        <name>Mg(2+)</name>
        <dbReference type="ChEBI" id="CHEBI:18420"/>
    </ligand>
</feature>
<dbReference type="SFLD" id="SFLDS00003">
    <property type="entry name" value="Haloacid_Dehalogenase"/>
    <property type="match status" value="1"/>
</dbReference>
<dbReference type="SUPFAM" id="SSF56784">
    <property type="entry name" value="HAD-like"/>
    <property type="match status" value="1"/>
</dbReference>
<dbReference type="SFLD" id="SFLDF00027">
    <property type="entry name" value="p-type_atpase"/>
    <property type="match status" value="1"/>
</dbReference>
<feature type="binding site" evidence="18">
    <location>
        <position position="559"/>
    </location>
    <ligand>
        <name>ATP</name>
        <dbReference type="ChEBI" id="CHEBI:30616"/>
    </ligand>
</feature>
<dbReference type="GO" id="GO:0006892">
    <property type="term" value="P:post-Golgi vesicle-mediated transport"/>
    <property type="evidence" value="ECO:0007669"/>
    <property type="project" value="TreeGrafter"/>
</dbReference>
<dbReference type="InterPro" id="IPR023214">
    <property type="entry name" value="HAD_sf"/>
</dbReference>
<evidence type="ECO:0000256" key="6">
    <source>
        <dbReference type="ARBA" id="ARBA00022723"/>
    </source>
</evidence>
<keyword evidence="12" id="KW-0333">Golgi apparatus</keyword>
<comment type="cofactor">
    <cofactor evidence="1 19">
        <name>Mg(2+)</name>
        <dbReference type="ChEBI" id="CHEBI:18420"/>
    </cofactor>
</comment>
<comment type="catalytic activity">
    <reaction evidence="15">
        <text>a 1,2-diacyl-sn-glycero-3-phosphoethanolamine(out) + ATP + H2O = a 1,2-diacyl-sn-glycero-3-phosphoethanolamine(in) + ADP + phosphate + H(+)</text>
        <dbReference type="Rhea" id="RHEA:66132"/>
        <dbReference type="ChEBI" id="CHEBI:15377"/>
        <dbReference type="ChEBI" id="CHEBI:15378"/>
        <dbReference type="ChEBI" id="CHEBI:30616"/>
        <dbReference type="ChEBI" id="CHEBI:43474"/>
        <dbReference type="ChEBI" id="CHEBI:64612"/>
        <dbReference type="ChEBI" id="CHEBI:456216"/>
    </reaction>
    <physiologicalReaction direction="left-to-right" evidence="15">
        <dbReference type="Rhea" id="RHEA:66133"/>
    </physiologicalReaction>
</comment>
<dbReference type="PRINTS" id="PR00119">
    <property type="entry name" value="CATATPASE"/>
</dbReference>
<dbReference type="PROSITE" id="PS00154">
    <property type="entry name" value="ATPASE_E1_E2"/>
    <property type="match status" value="1"/>
</dbReference>
<dbReference type="GO" id="GO:0005886">
    <property type="term" value="C:plasma membrane"/>
    <property type="evidence" value="ECO:0007669"/>
    <property type="project" value="TreeGrafter"/>
</dbReference>
<accession>A0A1B7TAI1</accession>
<evidence type="ECO:0000259" key="21">
    <source>
        <dbReference type="Pfam" id="PF16209"/>
    </source>
</evidence>
<feature type="binding site" evidence="18">
    <location>
        <position position="958"/>
    </location>
    <ligand>
        <name>ATP</name>
        <dbReference type="ChEBI" id="CHEBI:30616"/>
    </ligand>
</feature>
<dbReference type="InterPro" id="IPR018303">
    <property type="entry name" value="ATPase_P-typ_P_site"/>
</dbReference>
<comment type="subcellular location">
    <subcellularLocation>
        <location evidence="2">Golgi apparatus</location>
        <location evidence="2">trans-Golgi network membrane</location>
        <topology evidence="2">Multi-pass membrane protein</topology>
    </subcellularLocation>
    <subcellularLocation>
        <location evidence="20">Membrane</location>
        <topology evidence="20">Multi-pass membrane protein</topology>
    </subcellularLocation>
</comment>
<dbReference type="NCBIfam" id="TIGR01652">
    <property type="entry name" value="ATPase-Plipid"/>
    <property type="match status" value="1"/>
</dbReference>
<feature type="binding site" evidence="18">
    <location>
        <position position="652"/>
    </location>
    <ligand>
        <name>ATP</name>
        <dbReference type="ChEBI" id="CHEBI:30616"/>
    </ligand>
</feature>
<evidence type="ECO:0000256" key="18">
    <source>
        <dbReference type="PIRSR" id="PIRSR606539-2"/>
    </source>
</evidence>
<dbReference type="Pfam" id="PF16209">
    <property type="entry name" value="PhoLip_ATPase_N"/>
    <property type="match status" value="1"/>
</dbReference>
<dbReference type="InterPro" id="IPR001757">
    <property type="entry name" value="P_typ_ATPase"/>
</dbReference>
<dbReference type="InterPro" id="IPR032631">
    <property type="entry name" value="P-type_ATPase_N"/>
</dbReference>
<feature type="transmembrane region" description="Helical" evidence="20">
    <location>
        <begin position="445"/>
        <end position="467"/>
    </location>
</feature>
<feature type="binding site" evidence="18">
    <location>
        <position position="836"/>
    </location>
    <ligand>
        <name>ATP</name>
        <dbReference type="ChEBI" id="CHEBI:30616"/>
    </ligand>
</feature>
<sequence>MSNNYTSGIDNHDELFDIDLLNDEVEHTTRDFKKNNKSDKQQNPFSDLNELIETMNLDNVNRNKENPFSDEHNIMADDFLDVDDTFQSSEVPTNSVNLHEAQKKTGFLQRLFGRNPKSITSIDGGYEMHTYTNLRNSDNDDGGGDGTADSDDFNLNLLFQKYILRKETTKVLSLEPRQIQLNDSSANYHFRNNKVSTTKYNFATFLPKFLFQEFSKYANLFFLFTSVIQQVPDVSPTNRYTTIGTLTVVLLVSALKECFEDIKRNRSDQELNYSPVEIFDSFNKEFVVKKWIDIKVGDIIKLKSEENVPADFVLLSSSEPEGVCYIETANLDGETNLKIKQSKSDTNKITTTSQLASISGILLSEAPNSSLYTYEGTIDFATNENEKKKIALLPEQMILRGAVIRNTTWCYGVVVNTGHETKLMRNATSTPIKQTSVERVINIQIILLFGILILFSFISSLGNLIQISVQKNHLGYLHLDSVNKVGLFFKNILTFWILYSNLVPISMFVTLEMIKYYQAYLIASDIDLYTEETDTPTVVRTSSLVEELGQIKYIFSDKTGTLTRNIMEFKSCSIAGKCYIEKIPEDQEAEFENGIEVGYNSFDDLYAKLEESSSKEQTDIDLFLTLLSICHTVIPEVTEEHGLKYQASSPDEAALVQGAADLGYKFTVRKPDSVEIVKQKNGSEIFSYELLNIIEFNSTRKRMSAIFRFPDGSIKLFCKGADSVILERLDNNDISATKYVDSTSKHLEDYAVEGLRTLCIAYKDLSEQEYSEWQAQYLDVSTTLVNRSEKIDAVAELIEVDLKLLGCTAIEDKLQDKVPETIQTLQDANIKIWVLTGDKQETAINIGMSCKLLSEDMNLLIINEETKEDTRQNFIEKFRAFKDLNVSTQDMQNLALVIDGKSLGYALEPDLEDYLMTLGKLCKSVICCRVSPLQKALVVKMCKRKTNDLCVAVGDGANDVSMIQAAHVGIGITGLEGTQAARSADFAIGQFKHLQRLLLVHGSWSYQRISQAILYSFYKNIALYMTQFWYVFANCFSGQSIMESWIMTYYNVFFTVMPPLVLGILDQFVNSRLLEKYPKLYKCGQNSEFFNVKIFWGWIVNGFYHSAITFVGSILFYRYGNALNIHGQTADHSTWGVALYTSSLITVLGKAALVTNQWSKYTVIAIPGSLVFWLVFYPIYGLILPHWNISYELRGTVSHNYGALTFWFMCIGLPVLCLLRDILYKYYKRNYVPTTYHVIQEFQKFKKSDDDNRPRLEQFQKAIRKVRQVQRMKKQRGFAFSQAEEDNGIQEKLIRLYDTSKQGKKY</sequence>
<feature type="active site" description="4-aspartylphosphate intermediate" evidence="17">
    <location>
        <position position="557"/>
    </location>
</feature>
<comment type="catalytic activity">
    <reaction evidence="14 20">
        <text>ATP + H2O + phospholipidSide 1 = ADP + phosphate + phospholipidSide 2.</text>
        <dbReference type="EC" id="7.6.2.1"/>
    </reaction>
</comment>
<name>A0A1B7TAI1_9ASCO</name>
<evidence type="ECO:0000256" key="14">
    <source>
        <dbReference type="ARBA" id="ARBA00034036"/>
    </source>
</evidence>
<feature type="binding site" evidence="18">
    <location>
        <position position="838"/>
    </location>
    <ligand>
        <name>ATP</name>
        <dbReference type="ChEBI" id="CHEBI:30616"/>
    </ligand>
</feature>
<evidence type="ECO:0000256" key="10">
    <source>
        <dbReference type="ARBA" id="ARBA00022967"/>
    </source>
</evidence>
<dbReference type="InterPro" id="IPR032630">
    <property type="entry name" value="P_typ_ATPase_c"/>
</dbReference>
<feature type="transmembrane region" description="Helical" evidence="20">
    <location>
        <begin position="1200"/>
        <end position="1219"/>
    </location>
</feature>
<evidence type="ECO:0000256" key="9">
    <source>
        <dbReference type="ARBA" id="ARBA00022842"/>
    </source>
</evidence>
<keyword evidence="24" id="KW-1185">Reference proteome</keyword>
<feature type="binding site" evidence="18">
    <location>
        <position position="929"/>
    </location>
    <ligand>
        <name>ATP</name>
        <dbReference type="ChEBI" id="CHEBI:30616"/>
    </ligand>
</feature>
<evidence type="ECO:0000256" key="16">
    <source>
        <dbReference type="ARBA" id="ARBA00051303"/>
    </source>
</evidence>
<keyword evidence="13 20" id="KW-0472">Membrane</keyword>
<dbReference type="OrthoDB" id="377733at2759"/>
<keyword evidence="9 19" id="KW-0460">Magnesium</keyword>
<feature type="transmembrane region" description="Helical" evidence="20">
    <location>
        <begin position="1095"/>
        <end position="1117"/>
    </location>
</feature>
<dbReference type="NCBIfam" id="TIGR01494">
    <property type="entry name" value="ATPase_P-type"/>
    <property type="match status" value="1"/>
</dbReference>
<feature type="binding site" evidence="19">
    <location>
        <position position="557"/>
    </location>
    <ligand>
        <name>Mg(2+)</name>
        <dbReference type="ChEBI" id="CHEBI:18420"/>
    </ligand>
</feature>
<proteinExistence type="inferred from homology"/>
<feature type="binding site" evidence="18">
    <location>
        <position position="756"/>
    </location>
    <ligand>
        <name>ATP</name>
        <dbReference type="ChEBI" id="CHEBI:30616"/>
    </ligand>
</feature>
<evidence type="ECO:0000256" key="20">
    <source>
        <dbReference type="RuleBase" id="RU362033"/>
    </source>
</evidence>
<dbReference type="Pfam" id="PF16212">
    <property type="entry name" value="PhoLip_ATPase_C"/>
    <property type="match status" value="1"/>
</dbReference>
<evidence type="ECO:0000256" key="19">
    <source>
        <dbReference type="PIRSR" id="PIRSR606539-3"/>
    </source>
</evidence>
<evidence type="ECO:0000256" key="3">
    <source>
        <dbReference type="ARBA" id="ARBA00008109"/>
    </source>
</evidence>
<dbReference type="EC" id="7.6.2.1" evidence="20"/>
<dbReference type="Proteomes" id="UP000092321">
    <property type="component" value="Unassembled WGS sequence"/>
</dbReference>